<name>A0A087BWV4_9BIFI</name>
<keyword evidence="4" id="KW-1185">Reference proteome</keyword>
<dbReference type="InterPro" id="IPR038113">
    <property type="entry name" value="MITD1_C_sf"/>
</dbReference>
<sequence>MRDLRPPEETNELDRKISEAFPGRIVRKDLAAELKEHAPVPSYVVEHLLSDQTAKADPTGTDDDVARVRTMLATNAVRREEAPGMQSRIRERGFYDVIDQVQVTLNGKLDQYEARFSNLGINQVTIDAALVVRDPKLLTTGIWCMCRIGYKRDGASRTAPWRILDLKPLQTSRDDREHYIAMRPKFSDEEWIDLLMRSVGLNPSMFGERIKLLHLVRLIPFVESNYRLLELGPKGTGKSHTYTEFSPHGTLVSDDDPVASRLFRDDGEAPGDQVRHWDTVAFDEFSGRDLVATMKRHMDGPVPSATTQPERREASLAFEGNTSHNVPYLLKHADLFDELPPQYHDPDFLDRIHYFLPGWEFEQVRAEVFSHGYGFVVDYLAQILHRLREIDFSRAFERHFTLSRTLSAHDREGVAKTFSGLMKLMHPDGQASAEQMQPLLRCAMEGRKRVTDQLHRMDGTTSESDFSYTRVGPDVPVAVWISVHTLEEGDYPELYGRRQGDGNVHDAAPSIERTGAQEGHVAFTENQTGVTYDGLFGPYIAGAARIVLKDPYIRKPYQIRNFTEFLETVLMFTDRTEEVHVHLVTRRNDGRFASEQTEKFSEIQSTFGRLGITFTYEFDDTGHDRSIVTDTGWRVVPGRGLDIYQPYNDGNWLNPLTRRQQLRRVRAFEVTTIRTDQSDI</sequence>
<dbReference type="Pfam" id="PF13337">
    <property type="entry name" value="BrxL_ATPase"/>
    <property type="match status" value="1"/>
</dbReference>
<evidence type="ECO:0000259" key="2">
    <source>
        <dbReference type="Pfam" id="PF20442"/>
    </source>
</evidence>
<gene>
    <name evidence="3" type="ORF">BMON_0930</name>
</gene>
<dbReference type="Pfam" id="PF16565">
    <property type="entry name" value="MIT_C"/>
    <property type="match status" value="1"/>
</dbReference>
<dbReference type="InterPro" id="IPR046838">
    <property type="entry name" value="BrxL_N"/>
</dbReference>
<comment type="caution">
    <text evidence="3">The sequence shown here is derived from an EMBL/GenBank/DDBJ whole genome shotgun (WGS) entry which is preliminary data.</text>
</comment>
<dbReference type="Proteomes" id="UP000029082">
    <property type="component" value="Unassembled WGS sequence"/>
</dbReference>
<feature type="domain" description="BREX system Lon protease-like BrxL N-terminal" evidence="2">
    <location>
        <begin position="19"/>
        <end position="150"/>
    </location>
</feature>
<accession>A0A087BWV4</accession>
<dbReference type="EMBL" id="JGZE01000018">
    <property type="protein sequence ID" value="KFI75504.1"/>
    <property type="molecule type" value="Genomic_DNA"/>
</dbReference>
<proteinExistence type="predicted"/>
<evidence type="ECO:0000313" key="4">
    <source>
        <dbReference type="Proteomes" id="UP000029082"/>
    </source>
</evidence>
<feature type="domain" description="MITD1 C-terminal phospholipase D-like" evidence="1">
    <location>
        <begin position="529"/>
        <end position="673"/>
    </location>
</feature>
<protein>
    <submittedName>
        <fullName evidence="3">ATP-dependent Lon protease</fullName>
    </submittedName>
</protein>
<dbReference type="GO" id="GO:0008233">
    <property type="term" value="F:peptidase activity"/>
    <property type="evidence" value="ECO:0007669"/>
    <property type="project" value="UniProtKB-KW"/>
</dbReference>
<dbReference type="GO" id="GO:0006508">
    <property type="term" value="P:proteolysis"/>
    <property type="evidence" value="ECO:0007669"/>
    <property type="project" value="UniProtKB-KW"/>
</dbReference>
<dbReference type="InterPro" id="IPR032341">
    <property type="entry name" value="MITD1_C"/>
</dbReference>
<evidence type="ECO:0000313" key="3">
    <source>
        <dbReference type="EMBL" id="KFI75504.1"/>
    </source>
</evidence>
<dbReference type="eggNOG" id="COG4930">
    <property type="taxonomic scope" value="Bacteria"/>
</dbReference>
<keyword evidence="3" id="KW-0645">Protease</keyword>
<dbReference type="AlphaFoldDB" id="A0A087BWV4"/>
<dbReference type="InterPro" id="IPR014061">
    <property type="entry name" value="BrxL-like"/>
</dbReference>
<dbReference type="Gene3D" id="3.30.870.30">
    <property type="entry name" value="MITD, C-terminal phospholipase D-like domain"/>
    <property type="match status" value="1"/>
</dbReference>
<organism evidence="3 4">
    <name type="scientific">Bifidobacterium mongoliense DSM 21395</name>
    <dbReference type="NCBI Taxonomy" id="1437603"/>
    <lineage>
        <taxon>Bacteria</taxon>
        <taxon>Bacillati</taxon>
        <taxon>Actinomycetota</taxon>
        <taxon>Actinomycetes</taxon>
        <taxon>Bifidobacteriales</taxon>
        <taxon>Bifidobacteriaceae</taxon>
        <taxon>Bifidobacterium</taxon>
    </lineage>
</organism>
<evidence type="ECO:0000259" key="1">
    <source>
        <dbReference type="Pfam" id="PF16565"/>
    </source>
</evidence>
<keyword evidence="3" id="KW-0378">Hydrolase</keyword>
<dbReference type="Pfam" id="PF20442">
    <property type="entry name" value="BrxL_N"/>
    <property type="match status" value="1"/>
</dbReference>
<dbReference type="NCBIfam" id="TIGR02688">
    <property type="entry name" value="BREX system Lon protease-like protein BrxL"/>
    <property type="match status" value="1"/>
</dbReference>
<reference evidence="3 4" key="1">
    <citation type="submission" date="2014-03" db="EMBL/GenBank/DDBJ databases">
        <title>Genomics of Bifidobacteria.</title>
        <authorList>
            <person name="Ventura M."/>
            <person name="Milani C."/>
            <person name="Lugli G.A."/>
        </authorList>
    </citation>
    <scope>NUCLEOTIDE SEQUENCE [LARGE SCALE GENOMIC DNA]</scope>
    <source>
        <strain evidence="3 4">DSM 21395</strain>
    </source>
</reference>